<accession>A0A1H5XMP9</accession>
<protein>
    <submittedName>
        <fullName evidence="1">Uncharacterized protein</fullName>
    </submittedName>
</protein>
<organism evidence="1 2">
    <name type="scientific">Bryocella elongata</name>
    <dbReference type="NCBI Taxonomy" id="863522"/>
    <lineage>
        <taxon>Bacteria</taxon>
        <taxon>Pseudomonadati</taxon>
        <taxon>Acidobacteriota</taxon>
        <taxon>Terriglobia</taxon>
        <taxon>Terriglobales</taxon>
        <taxon>Acidobacteriaceae</taxon>
        <taxon>Bryocella</taxon>
    </lineage>
</organism>
<sequence length="67" mass="7433">MPLDLTTFAIKWQQTQLTEKSAYQQHFRDLCEALGVSHPTEDDMVGGNYTFEKHVTKVGGGSGFADV</sequence>
<reference evidence="1 2" key="1">
    <citation type="submission" date="2016-10" db="EMBL/GenBank/DDBJ databases">
        <authorList>
            <person name="de Groot N.N."/>
        </authorList>
    </citation>
    <scope>NUCLEOTIDE SEQUENCE [LARGE SCALE GENOMIC DNA]</scope>
    <source>
        <strain evidence="1 2">DSM 22489</strain>
    </source>
</reference>
<gene>
    <name evidence="1" type="ORF">SAMN05421819_1877</name>
</gene>
<dbReference type="RefSeq" id="WP_160115075.1">
    <property type="nucleotide sequence ID" value="NZ_FNVA01000003.1"/>
</dbReference>
<proteinExistence type="predicted"/>
<name>A0A1H5XMP9_9BACT</name>
<keyword evidence="2" id="KW-1185">Reference proteome</keyword>
<dbReference type="AlphaFoldDB" id="A0A1H5XMP9"/>
<dbReference type="Proteomes" id="UP000236728">
    <property type="component" value="Unassembled WGS sequence"/>
</dbReference>
<evidence type="ECO:0000313" key="1">
    <source>
        <dbReference type="EMBL" id="SEG12687.1"/>
    </source>
</evidence>
<dbReference type="OrthoDB" id="9815272at2"/>
<evidence type="ECO:0000313" key="2">
    <source>
        <dbReference type="Proteomes" id="UP000236728"/>
    </source>
</evidence>
<dbReference type="EMBL" id="FNVA01000003">
    <property type="protein sequence ID" value="SEG12687.1"/>
    <property type="molecule type" value="Genomic_DNA"/>
</dbReference>